<dbReference type="InterPro" id="IPR018631">
    <property type="entry name" value="AAA-ATPase-like_dom"/>
</dbReference>
<sequence length="505" mass="58495">MDMLRTFFEKTNEDTSIYFKDKAIWQQGEKYTQCQGKYPVIFISLKDCKSMRWETTYNLLKNTIRMEYARHTELENSVFVSKVDAVTYQSIINNTAIETDYMFSLQTLSRMLNAHHKKAPIIIIDEYDTPIQEGFTNNYYAKAVEFIRNFFSAALKDNPNVTLSIMTGILRVAKESIFSGLNNIRVDSVLDDKFSNYFGFTNDEITSIAEYYGVPEKITEIKSWYDGYKFGDTEIYNPWSVINYLSNNYKAIPYWSQTSENTIIHEILKKYNEATYKNLYELLKENGKVTSIVKTNIIYPRLKEPQTNILGFLLMTGYLKSTATTINEDGAYICKLNIPNKEIRTVYREEIISLLNNEIGETTVTELRNALLEKNSKIIKNTLSEFLMKTISYFDGLKENYYHGLMLGLITIFEYTHTIRSNRESGNGRYDIQLAPKNAGMPGIIIEIKADESKEKKQNLEHLAQIAFDQINEKKYDIDLISIGVKTIYKYGIAFANKEVAVRNN</sequence>
<dbReference type="InterPro" id="IPR012547">
    <property type="entry name" value="PDDEXK_9"/>
</dbReference>
<dbReference type="Pfam" id="PF08011">
    <property type="entry name" value="PDDEXK_9"/>
    <property type="match status" value="1"/>
</dbReference>
<comment type="caution">
    <text evidence="2">The sequence shown here is derived from an EMBL/GenBank/DDBJ whole genome shotgun (WGS) entry which is preliminary data.</text>
</comment>
<accession>R6XXU1</accession>
<dbReference type="Proteomes" id="UP000014937">
    <property type="component" value="Unassembled WGS sequence"/>
</dbReference>
<reference evidence="2" key="1">
    <citation type="submission" date="2012-11" db="EMBL/GenBank/DDBJ databases">
        <title>Dependencies among metagenomic species, viruses, plasmids and units of genetic variation.</title>
        <authorList>
            <person name="Nielsen H.B."/>
            <person name="Almeida M."/>
            <person name="Juncker A.S."/>
            <person name="Rasmussen S."/>
            <person name="Li J."/>
            <person name="Sunagawa S."/>
            <person name="Plichta D."/>
            <person name="Gautier L."/>
            <person name="Le Chatelier E."/>
            <person name="Peletier E."/>
            <person name="Bonde I."/>
            <person name="Nielsen T."/>
            <person name="Manichanh C."/>
            <person name="Arumugam M."/>
            <person name="Batto J."/>
            <person name="Santos M.B.Q.D."/>
            <person name="Blom N."/>
            <person name="Borruel N."/>
            <person name="Burgdorf K.S."/>
            <person name="Boumezbeur F."/>
            <person name="Casellas F."/>
            <person name="Dore J."/>
            <person name="Guarner F."/>
            <person name="Hansen T."/>
            <person name="Hildebrand F."/>
            <person name="Kaas R.S."/>
            <person name="Kennedy S."/>
            <person name="Kristiansen K."/>
            <person name="Kultima J.R."/>
            <person name="Leonard P."/>
            <person name="Levenez F."/>
            <person name="Lund O."/>
            <person name="Moumen B."/>
            <person name="Le Paslier D."/>
            <person name="Pons N."/>
            <person name="Pedersen O."/>
            <person name="Prifti E."/>
            <person name="Qin J."/>
            <person name="Raes J."/>
            <person name="Tap J."/>
            <person name="Tims S."/>
            <person name="Ussery D.W."/>
            <person name="Yamada T."/>
            <person name="MetaHit consortium"/>
            <person name="Renault P."/>
            <person name="Sicheritz-Ponten T."/>
            <person name="Bork P."/>
            <person name="Wang J."/>
            <person name="Brunak S."/>
            <person name="Ehrlich S.D."/>
        </authorList>
    </citation>
    <scope>NUCLEOTIDE SEQUENCE [LARGE SCALE GENOMIC DNA]</scope>
</reference>
<name>R6XXU1_9FIRM</name>
<evidence type="ECO:0000313" key="2">
    <source>
        <dbReference type="EMBL" id="CDD11052.1"/>
    </source>
</evidence>
<dbReference type="HOGENOM" id="CLU_021114_1_0_9"/>
<dbReference type="EMBL" id="CBGL010000071">
    <property type="protein sequence ID" value="CDD11052.1"/>
    <property type="molecule type" value="Genomic_DNA"/>
</dbReference>
<proteinExistence type="predicted"/>
<dbReference type="AlphaFoldDB" id="R6XXU1"/>
<evidence type="ECO:0000313" key="3">
    <source>
        <dbReference type="Proteomes" id="UP000014937"/>
    </source>
</evidence>
<feature type="domain" description="AAA-ATPase-like" evidence="1">
    <location>
        <begin position="1"/>
        <end position="178"/>
    </location>
</feature>
<organism evidence="2 3">
    <name type="scientific">Phascolarctobacterium succinatutens CAG:287</name>
    <dbReference type="NCBI Taxonomy" id="1263101"/>
    <lineage>
        <taxon>Bacteria</taxon>
        <taxon>Bacillati</taxon>
        <taxon>Bacillota</taxon>
        <taxon>Negativicutes</taxon>
        <taxon>Acidaminococcales</taxon>
        <taxon>Acidaminococcaceae</taxon>
        <taxon>Phascolarctobacterium</taxon>
    </lineage>
</organism>
<dbReference type="PANTHER" id="PTHR34825">
    <property type="entry name" value="CONSERVED PROTEIN, WITH A WEAK D-GALACTARATE DEHYDRATASE/ALTRONATE HYDROLASE DOMAIN"/>
    <property type="match status" value="1"/>
</dbReference>
<gene>
    <name evidence="2" type="ORF">BN587_00283</name>
</gene>
<protein>
    <submittedName>
        <fullName evidence="2">DNA binding domain excisionase family</fullName>
    </submittedName>
</protein>
<dbReference type="Pfam" id="PF09820">
    <property type="entry name" value="AAA-ATPase_like"/>
    <property type="match status" value="1"/>
</dbReference>
<dbReference type="PANTHER" id="PTHR34825:SF1">
    <property type="entry name" value="AAA-ATPASE-LIKE DOMAIN-CONTAINING PROTEIN"/>
    <property type="match status" value="1"/>
</dbReference>
<evidence type="ECO:0000259" key="1">
    <source>
        <dbReference type="Pfam" id="PF09820"/>
    </source>
</evidence>